<evidence type="ECO:0000259" key="10">
    <source>
        <dbReference type="PROSITE" id="PS50893"/>
    </source>
</evidence>
<dbReference type="Gene3D" id="3.40.50.300">
    <property type="entry name" value="P-loop containing nucleotide triphosphate hydrolases"/>
    <property type="match status" value="2"/>
</dbReference>
<dbReference type="FunFam" id="3.40.50.300:FF:000327">
    <property type="entry name" value="ATP-binding cassette sub-family A member 3"/>
    <property type="match status" value="1"/>
</dbReference>
<evidence type="ECO:0000256" key="5">
    <source>
        <dbReference type="ARBA" id="ARBA00022741"/>
    </source>
</evidence>
<dbReference type="GO" id="GO:0140359">
    <property type="term" value="F:ABC-type transporter activity"/>
    <property type="evidence" value="ECO:0007669"/>
    <property type="project" value="InterPro"/>
</dbReference>
<dbReference type="InterPro" id="IPR027417">
    <property type="entry name" value="P-loop_NTPase"/>
</dbReference>
<keyword evidence="6" id="KW-0067">ATP-binding</keyword>
<feature type="transmembrane region" description="Helical" evidence="9">
    <location>
        <begin position="1182"/>
        <end position="1204"/>
    </location>
</feature>
<dbReference type="InterPro" id="IPR013525">
    <property type="entry name" value="ABC2_TM"/>
</dbReference>
<dbReference type="PANTHER" id="PTHR19229">
    <property type="entry name" value="ATP-BINDING CASSETTE TRANSPORTER SUBFAMILY A ABCA"/>
    <property type="match status" value="1"/>
</dbReference>
<evidence type="ECO:0000256" key="3">
    <source>
        <dbReference type="ARBA" id="ARBA00022692"/>
    </source>
</evidence>
<dbReference type="InterPro" id="IPR026082">
    <property type="entry name" value="ABCA"/>
</dbReference>
<dbReference type="FunFam" id="3.40.50.300:FF:000298">
    <property type="entry name" value="ATP-binding cassette sub-family A member 12"/>
    <property type="match status" value="1"/>
</dbReference>
<dbReference type="SMART" id="SM00382">
    <property type="entry name" value="AAA"/>
    <property type="match status" value="2"/>
</dbReference>
<protein>
    <submittedName>
        <fullName evidence="11">(African queen) hypothetical protein</fullName>
    </submittedName>
</protein>
<keyword evidence="12" id="KW-1185">Reference proteome</keyword>
<name>A0A8J2RCW7_9NEOP</name>
<evidence type="ECO:0000313" key="11">
    <source>
        <dbReference type="EMBL" id="CAG9584633.1"/>
    </source>
</evidence>
<dbReference type="PROSITE" id="PS50893">
    <property type="entry name" value="ABC_TRANSPORTER_2"/>
    <property type="match status" value="2"/>
</dbReference>
<dbReference type="SUPFAM" id="SSF52540">
    <property type="entry name" value="P-loop containing nucleoside triphosphate hydrolases"/>
    <property type="match status" value="2"/>
</dbReference>
<dbReference type="OrthoDB" id="6512918at2759"/>
<feature type="transmembrane region" description="Helical" evidence="9">
    <location>
        <begin position="1132"/>
        <end position="1152"/>
    </location>
</feature>
<keyword evidence="2" id="KW-0813">Transport</keyword>
<comment type="caution">
    <text evidence="11">The sequence shown here is derived from an EMBL/GenBank/DDBJ whole genome shotgun (WGS) entry which is preliminary data.</text>
</comment>
<evidence type="ECO:0000256" key="2">
    <source>
        <dbReference type="ARBA" id="ARBA00022448"/>
    </source>
</evidence>
<dbReference type="Proteomes" id="UP000789524">
    <property type="component" value="Unassembled WGS sequence"/>
</dbReference>
<dbReference type="InterPro" id="IPR017871">
    <property type="entry name" value="ABC_transporter-like_CS"/>
</dbReference>
<feature type="domain" description="ABC transporter" evidence="10">
    <location>
        <begin position="578"/>
        <end position="807"/>
    </location>
</feature>
<dbReference type="InterPro" id="IPR003593">
    <property type="entry name" value="AAA+_ATPase"/>
</dbReference>
<keyword evidence="7 9" id="KW-1133">Transmembrane helix</keyword>
<keyword evidence="5" id="KW-0547">Nucleotide-binding</keyword>
<dbReference type="Pfam" id="PF12698">
    <property type="entry name" value="ABC2_membrane_3"/>
    <property type="match status" value="2"/>
</dbReference>
<keyword evidence="8 9" id="KW-0472">Membrane</keyword>
<feature type="transmembrane region" description="Helical" evidence="9">
    <location>
        <begin position="297"/>
        <end position="317"/>
    </location>
</feature>
<dbReference type="InterPro" id="IPR003439">
    <property type="entry name" value="ABC_transporter-like_ATP-bd"/>
</dbReference>
<reference evidence="11" key="1">
    <citation type="submission" date="2021-09" db="EMBL/GenBank/DDBJ databases">
        <authorList>
            <person name="Martin H S."/>
        </authorList>
    </citation>
    <scope>NUCLEOTIDE SEQUENCE</scope>
</reference>
<evidence type="ECO:0000256" key="7">
    <source>
        <dbReference type="ARBA" id="ARBA00022989"/>
    </source>
</evidence>
<feature type="transmembrane region" description="Helical" evidence="9">
    <location>
        <begin position="1351"/>
        <end position="1376"/>
    </location>
</feature>
<dbReference type="GO" id="GO:0016887">
    <property type="term" value="F:ATP hydrolysis activity"/>
    <property type="evidence" value="ECO:0007669"/>
    <property type="project" value="InterPro"/>
</dbReference>
<dbReference type="InterPro" id="IPR056264">
    <property type="entry name" value="R2_ABCA1-4-like"/>
</dbReference>
<dbReference type="PANTHER" id="PTHR19229:SF250">
    <property type="entry name" value="ABC TRANSPORTER DOMAIN-CONTAINING PROTEIN-RELATED"/>
    <property type="match status" value="1"/>
</dbReference>
<evidence type="ECO:0000313" key="12">
    <source>
        <dbReference type="Proteomes" id="UP000789524"/>
    </source>
</evidence>
<accession>A0A8J2RCW7</accession>
<dbReference type="GO" id="GO:0005524">
    <property type="term" value="F:ATP binding"/>
    <property type="evidence" value="ECO:0007669"/>
    <property type="project" value="UniProtKB-KW"/>
</dbReference>
<comment type="subcellular location">
    <subcellularLocation>
        <location evidence="1">Membrane</location>
        <topology evidence="1">Multi-pass membrane protein</topology>
    </subcellularLocation>
</comment>
<gene>
    <name evidence="11" type="ORF">DCHRY22_LOCUS15193</name>
</gene>
<proteinExistence type="predicted"/>
<keyword evidence="3 9" id="KW-0812">Transmembrane</keyword>
<dbReference type="Pfam" id="PF00005">
    <property type="entry name" value="ABC_tran"/>
    <property type="match status" value="2"/>
</dbReference>
<evidence type="ECO:0000256" key="9">
    <source>
        <dbReference type="SAM" id="Phobius"/>
    </source>
</evidence>
<dbReference type="CDD" id="cd03263">
    <property type="entry name" value="ABC_subfamily_A"/>
    <property type="match status" value="2"/>
</dbReference>
<dbReference type="GO" id="GO:0016020">
    <property type="term" value="C:membrane"/>
    <property type="evidence" value="ECO:0007669"/>
    <property type="project" value="UniProtKB-SubCell"/>
</dbReference>
<organism evidence="11 12">
    <name type="scientific">Danaus chrysippus</name>
    <name type="common">African queen</name>
    <dbReference type="NCBI Taxonomy" id="151541"/>
    <lineage>
        <taxon>Eukaryota</taxon>
        <taxon>Metazoa</taxon>
        <taxon>Ecdysozoa</taxon>
        <taxon>Arthropoda</taxon>
        <taxon>Hexapoda</taxon>
        <taxon>Insecta</taxon>
        <taxon>Pterygota</taxon>
        <taxon>Neoptera</taxon>
        <taxon>Endopterygota</taxon>
        <taxon>Lepidoptera</taxon>
        <taxon>Glossata</taxon>
        <taxon>Ditrysia</taxon>
        <taxon>Papilionoidea</taxon>
        <taxon>Nymphalidae</taxon>
        <taxon>Danainae</taxon>
        <taxon>Danaini</taxon>
        <taxon>Danaina</taxon>
        <taxon>Danaus</taxon>
        <taxon>Anosia</taxon>
    </lineage>
</organism>
<feature type="transmembrane region" description="Helical" evidence="9">
    <location>
        <begin position="1237"/>
        <end position="1260"/>
    </location>
</feature>
<feature type="transmembrane region" description="Helical" evidence="9">
    <location>
        <begin position="389"/>
        <end position="412"/>
    </location>
</feature>
<feature type="transmembrane region" description="Helical" evidence="9">
    <location>
        <begin position="419"/>
        <end position="438"/>
    </location>
</feature>
<evidence type="ECO:0000256" key="4">
    <source>
        <dbReference type="ARBA" id="ARBA00022737"/>
    </source>
</evidence>
<evidence type="ECO:0000256" key="8">
    <source>
        <dbReference type="ARBA" id="ARBA00023136"/>
    </source>
</evidence>
<feature type="transmembrane region" description="Helical" evidence="9">
    <location>
        <begin position="1272"/>
        <end position="1290"/>
    </location>
</feature>
<keyword evidence="4" id="KW-0677">Repeat</keyword>
<feature type="transmembrane region" description="Helical" evidence="9">
    <location>
        <begin position="499"/>
        <end position="521"/>
    </location>
</feature>
<dbReference type="Pfam" id="PF23321">
    <property type="entry name" value="R1_ABCA1"/>
    <property type="match status" value="1"/>
</dbReference>
<dbReference type="GO" id="GO:0005319">
    <property type="term" value="F:lipid transporter activity"/>
    <property type="evidence" value="ECO:0007669"/>
    <property type="project" value="TreeGrafter"/>
</dbReference>
<dbReference type="PROSITE" id="PS00211">
    <property type="entry name" value="ABC_TRANSPORTER_1"/>
    <property type="match status" value="1"/>
</dbReference>
<sequence>MRKYDASALTKFRLLMWKNFLQQWRHRIQTVVEILLPVATMALILILRHQIEPIRQNTVVYPPIPAYSLKFSTTVLAGLNISQLSVAYSPESPVLETIVQNAIVNLFAPNIKDLIKIIKENWGNDSSPIQIPPSVIDNPASLGEILKLLIRVEPYENSKALETIYSDEKAIREVIAAVQFDNDLLGLDNAKNIPLNMTYYLRFPEKPRQYSLFGIGGNSWRTDEIFPFFAVQGPRFPFSWEGGNDPGYVNELFLGFQHAISMELMQVMTGQSLKDFSVNINRYPHPPYVQDMAVETLMFIFPMFIMLSFSYTAVNIIRTITIEKELQLKETMKIMGLPTWLHWTAWFCKQFIYLFVTGLLITVLLKVNWFTNEQGFSGYSVFTNTPWTVLLLFIMLYLSCTIFFCFMISSFFSKGSVSALFGGVIWFITFIPAFLLGMDVHVSVPVQAITCLSINSAMSYGFQLILGSEGSQGSNNRLIVGMQWGEFFATHSLETDRLLFGHVCLMLVFDCFLYMLLALYFEQVLPGPCGTPRPWNFPFKKSFWLPSKKVTQNNEATTTPEYNINVKEKDPTNLKVGVKMANLTKMYGNNLVVDNLSLNIYDDQITVLLGHNGAGKSTTISMLTGNVEVTRGNVWVAGYNMTTQPQLARAHIGLCPQHNVLFNELTVREHLEFFARLKGYSGQQLDDDIDNLIDSLEMQDKRHYLAEGLSGGQKRRLCVGIALCGGARVVLLDEPTSGMDPSSRRALWELLQREKKNRSMILTTHFMDEADFLGDRVAIMSSGRLQCVGSPYFLKQHYGVGYTLVIVKNNNFQLDYCTSLIGKYIPGTVVQQDRGKEVTYSLPNDYSHLFEQMLNDLEQNADKINYKNYGLIATSLEDVFMSVGSDVEINSESDDTTTTATVSETTDNDQHDLALDQLHRSDESETGHRLLWLHVSGIWMKLFWISTRSWGMLLLQILVPIININASLALLEYLFGNRATVIPRALTLSQGYLSTETLLGFNGTQTSSLGARAAQGYELLYESFNKKSMRLTQLGSAAIGEYYLKKTKDPVIMADIRNQFLVGATFMDKGAVAWFSNFGYHDVVTSLANVHSAILKGINPAASLNVYNYPLQATYRDRSDIQIMMSLLSMQVASSVGNSLAILSAAFIMFYIKERVSRAKLQQSAAGVRPAVMWGAAAVFDWLWFVVLCLPIIISCAAFSVIGLSSFTELGNLFVCLMIYGAAMLPLHYLFSLVFNGPAIGFVILFFVNVLFGLMGAQIVEALRNIASGTRVAATILDYILQFFPLYSLVTSTRLMNQLGLKTFTCMESCANLLETIVGNTTDCNMEFLCKQFPDTCCVGDGLFEWKDPGILRYLICMIITCVLMWALLMVLEYNLIQRLFIRHRSPPPSTAPVDEDVLEEAQHAQRAKLDKGLVARGLTKYYGDYLAVDNISFTVNEAEIFGLLGINGAGKTTTFKMLMGDETISSGDAYISGYSVRNNITQVHQNIGYCPQFDAVFDELTGRETIYLFSRFRGLKYSDSPARAELIANALGFTKHLDKRVKAYSGGNKRKLSTGVALLGRTDLVFVDEPTTGVDPAAKRTVWRALRDAKKAGRAFVLTSHSMEECEALCDRLTIMVNGRFRCLGSPQHLKNKFSEGFTLTIKVQGRNLESPRTSTKTDSGIEAVKQYVTANFNNAKLMEEYQGILTYYLPDQTVPWSKMFGIMEKAKRELDVEDYSIMQTTLEQIFLQFTKYQQETRGT</sequence>
<feature type="transmembrane region" description="Helical" evidence="9">
    <location>
        <begin position="1211"/>
        <end position="1231"/>
    </location>
</feature>
<feature type="transmembrane region" description="Helical" evidence="9">
    <location>
        <begin position="351"/>
        <end position="369"/>
    </location>
</feature>
<evidence type="ECO:0000256" key="1">
    <source>
        <dbReference type="ARBA" id="ARBA00004141"/>
    </source>
</evidence>
<dbReference type="EMBL" id="CAKASE010000082">
    <property type="protein sequence ID" value="CAG9584633.1"/>
    <property type="molecule type" value="Genomic_DNA"/>
</dbReference>
<evidence type="ECO:0000256" key="6">
    <source>
        <dbReference type="ARBA" id="ARBA00022840"/>
    </source>
</evidence>
<feature type="domain" description="ABC transporter" evidence="10">
    <location>
        <begin position="1414"/>
        <end position="1644"/>
    </location>
</feature>